<dbReference type="Proteomes" id="UP001054252">
    <property type="component" value="Unassembled WGS sequence"/>
</dbReference>
<feature type="chain" id="PRO_5043808927" evidence="1">
    <location>
        <begin position="25"/>
        <end position="49"/>
    </location>
</feature>
<dbReference type="AlphaFoldDB" id="A0AAV5J5U3"/>
<organism evidence="2 3">
    <name type="scientific">Rubroshorea leprosula</name>
    <dbReference type="NCBI Taxonomy" id="152421"/>
    <lineage>
        <taxon>Eukaryota</taxon>
        <taxon>Viridiplantae</taxon>
        <taxon>Streptophyta</taxon>
        <taxon>Embryophyta</taxon>
        <taxon>Tracheophyta</taxon>
        <taxon>Spermatophyta</taxon>
        <taxon>Magnoliopsida</taxon>
        <taxon>eudicotyledons</taxon>
        <taxon>Gunneridae</taxon>
        <taxon>Pentapetalae</taxon>
        <taxon>rosids</taxon>
        <taxon>malvids</taxon>
        <taxon>Malvales</taxon>
        <taxon>Dipterocarpaceae</taxon>
        <taxon>Rubroshorea</taxon>
    </lineage>
</organism>
<keyword evidence="1" id="KW-0732">Signal</keyword>
<reference evidence="2 3" key="1">
    <citation type="journal article" date="2021" name="Commun. Biol.">
        <title>The genome of Shorea leprosula (Dipterocarpaceae) highlights the ecological relevance of drought in aseasonal tropical rainforests.</title>
        <authorList>
            <person name="Ng K.K.S."/>
            <person name="Kobayashi M.J."/>
            <person name="Fawcett J.A."/>
            <person name="Hatakeyama M."/>
            <person name="Paape T."/>
            <person name="Ng C.H."/>
            <person name="Ang C.C."/>
            <person name="Tnah L.H."/>
            <person name="Lee C.T."/>
            <person name="Nishiyama T."/>
            <person name="Sese J."/>
            <person name="O'Brien M.J."/>
            <person name="Copetti D."/>
            <person name="Mohd Noor M.I."/>
            <person name="Ong R.C."/>
            <person name="Putra M."/>
            <person name="Sireger I.Z."/>
            <person name="Indrioko S."/>
            <person name="Kosugi Y."/>
            <person name="Izuno A."/>
            <person name="Isagi Y."/>
            <person name="Lee S.L."/>
            <person name="Shimizu K.K."/>
        </authorList>
    </citation>
    <scope>NUCLEOTIDE SEQUENCE [LARGE SCALE GENOMIC DNA]</scope>
    <source>
        <strain evidence="2">214</strain>
    </source>
</reference>
<dbReference type="EMBL" id="BPVZ01000028">
    <property type="protein sequence ID" value="GKV07861.1"/>
    <property type="molecule type" value="Genomic_DNA"/>
</dbReference>
<feature type="signal peptide" evidence="1">
    <location>
        <begin position="1"/>
        <end position="24"/>
    </location>
</feature>
<evidence type="ECO:0000256" key="1">
    <source>
        <dbReference type="SAM" id="SignalP"/>
    </source>
</evidence>
<name>A0AAV5J5U3_9ROSI</name>
<evidence type="ECO:0000313" key="2">
    <source>
        <dbReference type="EMBL" id="GKV07861.1"/>
    </source>
</evidence>
<sequence length="49" mass="5660">MKFKVVWFSIFLIFVCARINVAQASTRLSVSVKLNQDLQPRQYATIQVT</sequence>
<protein>
    <submittedName>
        <fullName evidence="2">Uncharacterized protein</fullName>
    </submittedName>
</protein>
<gene>
    <name evidence="2" type="ORF">SLEP1_g19571</name>
</gene>
<comment type="caution">
    <text evidence="2">The sequence shown here is derived from an EMBL/GenBank/DDBJ whole genome shotgun (WGS) entry which is preliminary data.</text>
</comment>
<accession>A0AAV5J5U3</accession>
<proteinExistence type="predicted"/>
<evidence type="ECO:0000313" key="3">
    <source>
        <dbReference type="Proteomes" id="UP001054252"/>
    </source>
</evidence>
<keyword evidence="3" id="KW-1185">Reference proteome</keyword>